<gene>
    <name evidence="1" type="ORF">CTOB1V02_LOCUS6730</name>
</gene>
<sequence length="107" mass="11975">MFAPRSASVTQPTPPPCVEKKPIRRERKILTEINLSSTARLLEISVQFVCRRIQEFDHPLQSSAESYRSWPGPCVSLSSGPQPPGQQPLSTVLLLLLQAKKDDSSRY</sequence>
<accession>A0A7R8WD98</accession>
<dbReference type="EMBL" id="OB661727">
    <property type="protein sequence ID" value="CAD7228852.1"/>
    <property type="molecule type" value="Genomic_DNA"/>
</dbReference>
<reference evidence="1" key="1">
    <citation type="submission" date="2020-11" db="EMBL/GenBank/DDBJ databases">
        <authorList>
            <person name="Tran Van P."/>
        </authorList>
    </citation>
    <scope>NUCLEOTIDE SEQUENCE</scope>
</reference>
<dbReference type="AlphaFoldDB" id="A0A7R8WD98"/>
<name>A0A7R8WD98_9CRUS</name>
<protein>
    <submittedName>
        <fullName evidence="1">Uncharacterized protein</fullName>
    </submittedName>
</protein>
<evidence type="ECO:0000313" key="1">
    <source>
        <dbReference type="EMBL" id="CAD7228852.1"/>
    </source>
</evidence>
<proteinExistence type="predicted"/>
<organism evidence="1">
    <name type="scientific">Cyprideis torosa</name>
    <dbReference type="NCBI Taxonomy" id="163714"/>
    <lineage>
        <taxon>Eukaryota</taxon>
        <taxon>Metazoa</taxon>
        <taxon>Ecdysozoa</taxon>
        <taxon>Arthropoda</taxon>
        <taxon>Crustacea</taxon>
        <taxon>Oligostraca</taxon>
        <taxon>Ostracoda</taxon>
        <taxon>Podocopa</taxon>
        <taxon>Podocopida</taxon>
        <taxon>Cytherocopina</taxon>
        <taxon>Cytheroidea</taxon>
        <taxon>Cytherideidae</taxon>
        <taxon>Cyprideis</taxon>
    </lineage>
</organism>